<dbReference type="RefSeq" id="WP_042445838.1">
    <property type="nucleotide sequence ID" value="NZ_CP096563.1"/>
</dbReference>
<protein>
    <submittedName>
        <fullName evidence="1">Uncharacterized protein</fullName>
    </submittedName>
</protein>
<evidence type="ECO:0000313" key="2">
    <source>
        <dbReference type="Proteomes" id="UP000831484"/>
    </source>
</evidence>
<dbReference type="AlphaFoldDB" id="A0AB38R7X0"/>
<reference evidence="2" key="1">
    <citation type="journal article" date="2022" name="Environ. Microbiol.">
        <title>Functional analysis, diversity, and distribution of carbendazim hydrolases MheI and CbmA, responsible for the initial step in carbendazim degradation.</title>
        <authorList>
            <person name="Zhang M."/>
            <person name="Bai X."/>
            <person name="Li Q."/>
            <person name="Zhang L."/>
            <person name="Zhu Q."/>
            <person name="Gao S."/>
            <person name="Ke Z."/>
            <person name="Jiang M."/>
            <person name="Hu J."/>
            <person name="Qiu J."/>
            <person name="Hong Q."/>
        </authorList>
    </citation>
    <scope>NUCLEOTIDE SEQUENCE [LARGE SCALE GENOMIC DNA]</scope>
    <source>
        <strain evidence="2">djl-6</strain>
    </source>
</reference>
<evidence type="ECO:0000313" key="1">
    <source>
        <dbReference type="EMBL" id="UPU40859.1"/>
    </source>
</evidence>
<gene>
    <name evidence="1" type="ORF">M0639_17435</name>
</gene>
<name>A0AB38R7X0_RHOSG</name>
<accession>A0AB38R7X0</accession>
<proteinExistence type="predicted"/>
<organism evidence="1 2">
    <name type="scientific">Rhodococcus qingshengii JCM 15477</name>
    <dbReference type="NCBI Taxonomy" id="1303681"/>
    <lineage>
        <taxon>Bacteria</taxon>
        <taxon>Bacillati</taxon>
        <taxon>Actinomycetota</taxon>
        <taxon>Actinomycetes</taxon>
        <taxon>Mycobacteriales</taxon>
        <taxon>Nocardiaceae</taxon>
        <taxon>Rhodococcus</taxon>
        <taxon>Rhodococcus erythropolis group</taxon>
    </lineage>
</organism>
<dbReference type="EMBL" id="CP096563">
    <property type="protein sequence ID" value="UPU40859.1"/>
    <property type="molecule type" value="Genomic_DNA"/>
</dbReference>
<dbReference type="Proteomes" id="UP000831484">
    <property type="component" value="Chromosome"/>
</dbReference>
<sequence>MPGRPRLVQDRVAGWLVVRSIDFWRDCFTLFVGLNPRQHQAHSIPTIPHEILYSQRSPELDKVGRNLGIAFEVKEFDPSPDWFDEYRAGVLKSLT</sequence>
<keyword evidence="2" id="KW-1185">Reference proteome</keyword>